<organism evidence="2 3">
    <name type="scientific">Pogonomyrmex barbatus</name>
    <name type="common">red harvester ant</name>
    <dbReference type="NCBI Taxonomy" id="144034"/>
    <lineage>
        <taxon>Eukaryota</taxon>
        <taxon>Metazoa</taxon>
        <taxon>Ecdysozoa</taxon>
        <taxon>Arthropoda</taxon>
        <taxon>Hexapoda</taxon>
        <taxon>Insecta</taxon>
        <taxon>Pterygota</taxon>
        <taxon>Neoptera</taxon>
        <taxon>Endopterygota</taxon>
        <taxon>Hymenoptera</taxon>
        <taxon>Apocrita</taxon>
        <taxon>Aculeata</taxon>
        <taxon>Formicoidea</taxon>
        <taxon>Formicidae</taxon>
        <taxon>Myrmicinae</taxon>
        <taxon>Pogonomyrmex</taxon>
    </lineage>
</organism>
<evidence type="ECO:0000313" key="2">
    <source>
        <dbReference type="Proteomes" id="UP000504615"/>
    </source>
</evidence>
<dbReference type="PANTHER" id="PTHR36159">
    <property type="entry name" value="PROTEIN CBG23766"/>
    <property type="match status" value="1"/>
</dbReference>
<evidence type="ECO:0000313" key="3">
    <source>
        <dbReference type="RefSeq" id="XP_011632044.1"/>
    </source>
</evidence>
<evidence type="ECO:0000259" key="1">
    <source>
        <dbReference type="Pfam" id="PF21738"/>
    </source>
</evidence>
<dbReference type="Pfam" id="PF21738">
    <property type="entry name" value="DJR-like_dom"/>
    <property type="match status" value="1"/>
</dbReference>
<dbReference type="PANTHER" id="PTHR36159:SF1">
    <property type="entry name" value="RETROVIRUS-RELATED POL POLYPROTEIN FROM TRANSPOSON 412-LIKE PROTEIN"/>
    <property type="match status" value="1"/>
</dbReference>
<name>A0A6I9VY38_9HYME</name>
<dbReference type="KEGG" id="pbar:105423828"/>
<dbReference type="Proteomes" id="UP000504615">
    <property type="component" value="Unplaced"/>
</dbReference>
<accession>A0A6I9VY38</accession>
<dbReference type="RefSeq" id="XP_011632044.1">
    <property type="nucleotide sequence ID" value="XM_011633742.1"/>
</dbReference>
<feature type="domain" description="Double jelly roll-like" evidence="1">
    <location>
        <begin position="19"/>
        <end position="293"/>
    </location>
</feature>
<keyword evidence="2" id="KW-1185">Reference proteome</keyword>
<dbReference type="OrthoDB" id="7399333at2759"/>
<sequence>MAWRSIRAETSGNDLDEKLLSLNYERDKALQNTGWEISPIVISLDDFNFCVPLNVLLSFCEDYKRIVINARYELILIRARNDNNCVVAHPNQRPKITLLRIQWRMPHMILNDVNKLSLLRTLDSGPYLSMGFRSWDLYEFPLLQSTTKHSWVIKTAMQLEKLRYVIFVLQTGRKNVPSEDVSKFDDCKLTNIKFYLNSEFYPYDDMNLDFERNKFAVLYDISEISKGVLRVQDLRTVHDYHQISAIRSARGHRLLPPERIDQERHHRCSRRIRMQRERSNTTAYCLIIHDRVIEYNPLTNVVRKLT</sequence>
<proteinExistence type="predicted"/>
<dbReference type="AlphaFoldDB" id="A0A6I9VY38"/>
<reference evidence="3" key="1">
    <citation type="submission" date="2025-08" db="UniProtKB">
        <authorList>
            <consortium name="RefSeq"/>
        </authorList>
    </citation>
    <scope>IDENTIFICATION</scope>
</reference>
<dbReference type="GeneID" id="105423828"/>
<dbReference type="InterPro" id="IPR049512">
    <property type="entry name" value="DJR-like_dom"/>
</dbReference>
<gene>
    <name evidence="3" type="primary">LOC105423828</name>
</gene>
<protein>
    <submittedName>
        <fullName evidence="3">Uncharacterized protein LOC105423828</fullName>
    </submittedName>
</protein>